<proteinExistence type="predicted"/>
<gene>
    <name evidence="2" type="primary">ORF52080</name>
</gene>
<reference evidence="2" key="1">
    <citation type="submission" date="2014-12" db="EMBL/GenBank/DDBJ databases">
        <title>Insight into the proteome of Arion vulgaris.</title>
        <authorList>
            <person name="Aradska J."/>
            <person name="Bulat T."/>
            <person name="Smidak R."/>
            <person name="Sarate P."/>
            <person name="Gangsoo J."/>
            <person name="Sialana F."/>
            <person name="Bilban M."/>
            <person name="Lubec G."/>
        </authorList>
    </citation>
    <scope>NUCLEOTIDE SEQUENCE</scope>
    <source>
        <tissue evidence="2">Skin</tissue>
    </source>
</reference>
<feature type="region of interest" description="Disordered" evidence="1">
    <location>
        <begin position="1"/>
        <end position="20"/>
    </location>
</feature>
<sequence length="49" mass="5398">MNLVAKSNADYKKKQHVPSSLVKVRSQLTPFSGSSPHPTPTTPHTKRNV</sequence>
<evidence type="ECO:0000256" key="1">
    <source>
        <dbReference type="SAM" id="MobiDB-lite"/>
    </source>
</evidence>
<dbReference type="EMBL" id="HACG01017676">
    <property type="protein sequence ID" value="CEK64541.1"/>
    <property type="molecule type" value="Transcribed_RNA"/>
</dbReference>
<protein>
    <submittedName>
        <fullName evidence="2">Uncharacterized protein</fullName>
    </submittedName>
</protein>
<feature type="region of interest" description="Disordered" evidence="1">
    <location>
        <begin position="25"/>
        <end position="49"/>
    </location>
</feature>
<dbReference type="AlphaFoldDB" id="A0A0B6Z9D9"/>
<feature type="compositionally biased region" description="Polar residues" evidence="1">
    <location>
        <begin position="26"/>
        <end position="35"/>
    </location>
</feature>
<organism evidence="2">
    <name type="scientific">Arion vulgaris</name>
    <dbReference type="NCBI Taxonomy" id="1028688"/>
    <lineage>
        <taxon>Eukaryota</taxon>
        <taxon>Metazoa</taxon>
        <taxon>Spiralia</taxon>
        <taxon>Lophotrochozoa</taxon>
        <taxon>Mollusca</taxon>
        <taxon>Gastropoda</taxon>
        <taxon>Heterobranchia</taxon>
        <taxon>Euthyneura</taxon>
        <taxon>Panpulmonata</taxon>
        <taxon>Eupulmonata</taxon>
        <taxon>Stylommatophora</taxon>
        <taxon>Helicina</taxon>
        <taxon>Arionoidea</taxon>
        <taxon>Arionidae</taxon>
        <taxon>Arion</taxon>
    </lineage>
</organism>
<name>A0A0B6Z9D9_9EUPU</name>
<evidence type="ECO:0000313" key="2">
    <source>
        <dbReference type="EMBL" id="CEK64541.1"/>
    </source>
</evidence>
<accession>A0A0B6Z9D9</accession>